<reference evidence="5" key="1">
    <citation type="submission" date="2023-02" db="EMBL/GenBank/DDBJ databases">
        <title>Genome of Flavobacteriaceae gen. nov. sp. strain F89.</title>
        <authorList>
            <person name="Wang Y."/>
        </authorList>
    </citation>
    <scope>NUCLEOTIDE SEQUENCE</scope>
    <source>
        <strain evidence="5">F89</strain>
    </source>
</reference>
<name>A0AAE3ESP2_9FLAO</name>
<sequence>MPLYMDFHIIPDVTIEDVKNAHIADQAVQDKFDVKYHQFWVNEAAGTVFCLMEGPDKESCAATHREAHGNVACEIVEVEAGMYSVFMGKNPKTDHGVVLHEDGSVDSGYRFVMVVNIIGNTHITSSLDYKNLYLPDKPKLFTISKIDKFQGKHVRHKGDDSIIAAFKTPEHAIGCAIEVRNKLLKKYNDLENSAWNVTFKIGIGCSPPLNENSGFFEEAIKLGTRLSLIAGNKEILVSSLVNQLSDGQIFTDNLHCYRTMGPSEEKFLSNLFDITEDKLSNERFTVQSLGNDIGLSRPQLYRKVKSITGTTPNNFIRGLKMHRAFSLIKQKQLNVSEVALEVGYSNPSYFAKCFYKTFGISPSKIGS</sequence>
<evidence type="ECO:0000256" key="1">
    <source>
        <dbReference type="ARBA" id="ARBA00023015"/>
    </source>
</evidence>
<dbReference type="InterPro" id="IPR025336">
    <property type="entry name" value="SCO4226-like"/>
</dbReference>
<comment type="caution">
    <text evidence="5">The sequence shown here is derived from an EMBL/GenBank/DDBJ whole genome shotgun (WGS) entry which is preliminary data.</text>
</comment>
<gene>
    <name evidence="5" type="ORF">K8352_03445</name>
</gene>
<accession>A0AAE3ESP2</accession>
<dbReference type="RefSeq" id="WP_317900936.1">
    <property type="nucleotide sequence ID" value="NZ_JAIRBC010000004.1"/>
</dbReference>
<keyword evidence="1" id="KW-0805">Transcription regulation</keyword>
<keyword evidence="3" id="KW-0804">Transcription</keyword>
<evidence type="ECO:0000313" key="6">
    <source>
        <dbReference type="Proteomes" id="UP001200642"/>
    </source>
</evidence>
<dbReference type="Pfam" id="PF14026">
    <property type="entry name" value="SCO4226-like"/>
    <property type="match status" value="1"/>
</dbReference>
<dbReference type="GO" id="GO:0043565">
    <property type="term" value="F:sequence-specific DNA binding"/>
    <property type="evidence" value="ECO:0007669"/>
    <property type="project" value="InterPro"/>
</dbReference>
<dbReference type="InterPro" id="IPR009057">
    <property type="entry name" value="Homeodomain-like_sf"/>
</dbReference>
<keyword evidence="6" id="KW-1185">Reference proteome</keyword>
<dbReference type="Gene3D" id="1.10.10.60">
    <property type="entry name" value="Homeodomain-like"/>
    <property type="match status" value="1"/>
</dbReference>
<evidence type="ECO:0000259" key="4">
    <source>
        <dbReference type="PROSITE" id="PS01124"/>
    </source>
</evidence>
<proteinExistence type="predicted"/>
<evidence type="ECO:0000313" key="5">
    <source>
        <dbReference type="EMBL" id="MCG2459790.1"/>
    </source>
</evidence>
<evidence type="ECO:0000256" key="3">
    <source>
        <dbReference type="ARBA" id="ARBA00023163"/>
    </source>
</evidence>
<dbReference type="PANTHER" id="PTHR43280">
    <property type="entry name" value="ARAC-FAMILY TRANSCRIPTIONAL REGULATOR"/>
    <property type="match status" value="1"/>
</dbReference>
<keyword evidence="2" id="KW-0238">DNA-binding</keyword>
<protein>
    <submittedName>
        <fullName evidence="5">DUF4242 domain-containing protein</fullName>
    </submittedName>
</protein>
<dbReference type="EMBL" id="JAIRBC010000004">
    <property type="protein sequence ID" value="MCG2459790.1"/>
    <property type="molecule type" value="Genomic_DNA"/>
</dbReference>
<dbReference type="PROSITE" id="PS01124">
    <property type="entry name" value="HTH_ARAC_FAMILY_2"/>
    <property type="match status" value="1"/>
</dbReference>
<dbReference type="PANTHER" id="PTHR43280:SF2">
    <property type="entry name" value="HTH-TYPE TRANSCRIPTIONAL REGULATOR EXSA"/>
    <property type="match status" value="1"/>
</dbReference>
<dbReference type="InterPro" id="IPR020449">
    <property type="entry name" value="Tscrpt_reg_AraC-type_HTH"/>
</dbReference>
<dbReference type="SMART" id="SM00342">
    <property type="entry name" value="HTH_ARAC"/>
    <property type="match status" value="1"/>
</dbReference>
<dbReference type="Gene3D" id="3.30.70.1230">
    <property type="entry name" value="Nucleotide cyclase"/>
    <property type="match status" value="1"/>
</dbReference>
<dbReference type="AlphaFoldDB" id="A0AAE3ESP2"/>
<organism evidence="5 6">
    <name type="scientific">Cerina litoralis</name>
    <dbReference type="NCBI Taxonomy" id="2874477"/>
    <lineage>
        <taxon>Bacteria</taxon>
        <taxon>Pseudomonadati</taxon>
        <taxon>Bacteroidota</taxon>
        <taxon>Flavobacteriia</taxon>
        <taxon>Flavobacteriales</taxon>
        <taxon>Flavobacteriaceae</taxon>
        <taxon>Cerina</taxon>
    </lineage>
</organism>
<dbReference type="Gene3D" id="3.30.70.3090">
    <property type="entry name" value="ORF SCO4226, nickel-binding ferredoxin-like monomer"/>
    <property type="match status" value="1"/>
</dbReference>
<dbReference type="Pfam" id="PF12833">
    <property type="entry name" value="HTH_18"/>
    <property type="match status" value="1"/>
</dbReference>
<dbReference type="InterPro" id="IPR018060">
    <property type="entry name" value="HTH_AraC"/>
</dbReference>
<dbReference type="InterPro" id="IPR029787">
    <property type="entry name" value="Nucleotide_cyclase"/>
</dbReference>
<dbReference type="GO" id="GO:0003700">
    <property type="term" value="F:DNA-binding transcription factor activity"/>
    <property type="evidence" value="ECO:0007669"/>
    <property type="project" value="InterPro"/>
</dbReference>
<evidence type="ECO:0000256" key="2">
    <source>
        <dbReference type="ARBA" id="ARBA00023125"/>
    </source>
</evidence>
<feature type="domain" description="HTH araC/xylS-type" evidence="4">
    <location>
        <begin position="269"/>
        <end position="367"/>
    </location>
</feature>
<dbReference type="Proteomes" id="UP001200642">
    <property type="component" value="Unassembled WGS sequence"/>
</dbReference>
<dbReference type="InterPro" id="IPR042557">
    <property type="entry name" value="SCO4226"/>
</dbReference>
<dbReference type="SUPFAM" id="SSF46689">
    <property type="entry name" value="Homeodomain-like"/>
    <property type="match status" value="1"/>
</dbReference>
<dbReference type="PRINTS" id="PR00032">
    <property type="entry name" value="HTHARAC"/>
</dbReference>